<dbReference type="EMBL" id="BSPG01000001">
    <property type="protein sequence ID" value="GLS42295.1"/>
    <property type="molecule type" value="Genomic_DNA"/>
</dbReference>
<organism evidence="1 2">
    <name type="scientific">Methylobacterium brachythecii</name>
    <dbReference type="NCBI Taxonomy" id="1176177"/>
    <lineage>
        <taxon>Bacteria</taxon>
        <taxon>Pseudomonadati</taxon>
        <taxon>Pseudomonadota</taxon>
        <taxon>Alphaproteobacteria</taxon>
        <taxon>Hyphomicrobiales</taxon>
        <taxon>Methylobacteriaceae</taxon>
        <taxon>Methylobacterium</taxon>
    </lineage>
</organism>
<name>A0ABQ6D0W7_9HYPH</name>
<dbReference type="Proteomes" id="UP001156881">
    <property type="component" value="Unassembled WGS sequence"/>
</dbReference>
<keyword evidence="2" id="KW-1185">Reference proteome</keyword>
<proteinExistence type="predicted"/>
<protein>
    <submittedName>
        <fullName evidence="1">Uncharacterized protein</fullName>
    </submittedName>
</protein>
<evidence type="ECO:0000313" key="2">
    <source>
        <dbReference type="Proteomes" id="UP001156881"/>
    </source>
</evidence>
<sequence>MPIESPVQTFRLRVAFRDQRGVVRPPVRDEIVRAANLREAISALLSNADSLIVDGTNLAWLTDNDQNMVWSLRMDEHNAETT</sequence>
<accession>A0ABQ6D0W7</accession>
<reference evidence="2" key="1">
    <citation type="journal article" date="2019" name="Int. J. Syst. Evol. Microbiol.">
        <title>The Global Catalogue of Microorganisms (GCM) 10K type strain sequencing project: providing services to taxonomists for standard genome sequencing and annotation.</title>
        <authorList>
            <consortium name="The Broad Institute Genomics Platform"/>
            <consortium name="The Broad Institute Genome Sequencing Center for Infectious Disease"/>
            <person name="Wu L."/>
            <person name="Ma J."/>
        </authorList>
    </citation>
    <scope>NUCLEOTIDE SEQUENCE [LARGE SCALE GENOMIC DNA]</scope>
    <source>
        <strain evidence="2">NBRC 107710</strain>
    </source>
</reference>
<comment type="caution">
    <text evidence="1">The sequence shown here is derived from an EMBL/GenBank/DDBJ whole genome shotgun (WGS) entry which is preliminary data.</text>
</comment>
<dbReference type="RefSeq" id="WP_183504374.1">
    <property type="nucleotide sequence ID" value="NZ_BSPG01000001.1"/>
</dbReference>
<gene>
    <name evidence="1" type="ORF">GCM10007884_02800</name>
</gene>
<evidence type="ECO:0000313" key="1">
    <source>
        <dbReference type="EMBL" id="GLS42295.1"/>
    </source>
</evidence>